<dbReference type="EMBL" id="JBHTMV010000004">
    <property type="protein sequence ID" value="MFD1294499.1"/>
    <property type="molecule type" value="Genomic_DNA"/>
</dbReference>
<evidence type="ECO:0000256" key="1">
    <source>
        <dbReference type="SAM" id="MobiDB-lite"/>
    </source>
</evidence>
<organism evidence="2 3">
    <name type="scientific">Lutibacter holmesii</name>
    <dbReference type="NCBI Taxonomy" id="1137985"/>
    <lineage>
        <taxon>Bacteria</taxon>
        <taxon>Pseudomonadati</taxon>
        <taxon>Bacteroidota</taxon>
        <taxon>Flavobacteriia</taxon>
        <taxon>Flavobacteriales</taxon>
        <taxon>Flavobacteriaceae</taxon>
        <taxon>Lutibacter</taxon>
    </lineage>
</organism>
<evidence type="ECO:0000313" key="3">
    <source>
        <dbReference type="Proteomes" id="UP001597241"/>
    </source>
</evidence>
<keyword evidence="3" id="KW-1185">Reference proteome</keyword>
<sequence length="247" mass="26889">MKNFVLIVFCLVSLNSYSQLLTIDEVMGIPIGEDGDTNLSPTEEGAVFYNTDTKELMIFDGTSWVNVSNPTPTVYTGYFIIDGPGGSSETTSTFTKSIDEVPFKPSQVTFIAHANIEKETINDDNGETSPKPNGDNDPSISNSFGTMHGFARSNEGDDDTQQVIYLGASGNSINDISRYASPDHCIGLRYSNQNGDNFGIINGSLDKFNDDGFDIVVNYIVGSLSNLSSERTAFKDEDVLVLFTAYK</sequence>
<proteinExistence type="predicted"/>
<dbReference type="Proteomes" id="UP001597241">
    <property type="component" value="Unassembled WGS sequence"/>
</dbReference>
<name>A0ABW3WQC0_9FLAO</name>
<protein>
    <submittedName>
        <fullName evidence="2">Uncharacterized protein</fullName>
    </submittedName>
</protein>
<feature type="compositionally biased region" description="Polar residues" evidence="1">
    <location>
        <begin position="127"/>
        <end position="145"/>
    </location>
</feature>
<accession>A0ABW3WQC0</accession>
<comment type="caution">
    <text evidence="2">The sequence shown here is derived from an EMBL/GenBank/DDBJ whole genome shotgun (WGS) entry which is preliminary data.</text>
</comment>
<gene>
    <name evidence="2" type="ORF">ACFQ5N_11685</name>
</gene>
<evidence type="ECO:0000313" key="2">
    <source>
        <dbReference type="EMBL" id="MFD1294499.1"/>
    </source>
</evidence>
<feature type="region of interest" description="Disordered" evidence="1">
    <location>
        <begin position="116"/>
        <end position="156"/>
    </location>
</feature>
<dbReference type="RefSeq" id="WP_386809706.1">
    <property type="nucleotide sequence ID" value="NZ_JBHTMV010000004.1"/>
</dbReference>
<reference evidence="3" key="1">
    <citation type="journal article" date="2019" name="Int. J. Syst. Evol. Microbiol.">
        <title>The Global Catalogue of Microorganisms (GCM) 10K type strain sequencing project: providing services to taxonomists for standard genome sequencing and annotation.</title>
        <authorList>
            <consortium name="The Broad Institute Genomics Platform"/>
            <consortium name="The Broad Institute Genome Sequencing Center for Infectious Disease"/>
            <person name="Wu L."/>
            <person name="Ma J."/>
        </authorList>
    </citation>
    <scope>NUCLEOTIDE SEQUENCE [LARGE SCALE GENOMIC DNA]</scope>
    <source>
        <strain evidence="3">CCUG 62221</strain>
    </source>
</reference>